<protein>
    <submittedName>
        <fullName evidence="3">Uncharacterized protein LOC106463526 isoform X1</fullName>
    </submittedName>
</protein>
<feature type="compositionally biased region" description="Polar residues" evidence="1">
    <location>
        <begin position="545"/>
        <end position="557"/>
    </location>
</feature>
<feature type="compositionally biased region" description="Basic and acidic residues" evidence="1">
    <location>
        <begin position="894"/>
        <end position="920"/>
    </location>
</feature>
<dbReference type="RefSeq" id="XP_022246757.1">
    <property type="nucleotide sequence ID" value="XM_022391049.1"/>
</dbReference>
<dbReference type="Proteomes" id="UP000694941">
    <property type="component" value="Unplaced"/>
</dbReference>
<evidence type="ECO:0000256" key="1">
    <source>
        <dbReference type="SAM" id="MobiDB-lite"/>
    </source>
</evidence>
<organism evidence="2 3">
    <name type="scientific">Limulus polyphemus</name>
    <name type="common">Atlantic horseshoe crab</name>
    <dbReference type="NCBI Taxonomy" id="6850"/>
    <lineage>
        <taxon>Eukaryota</taxon>
        <taxon>Metazoa</taxon>
        <taxon>Ecdysozoa</taxon>
        <taxon>Arthropoda</taxon>
        <taxon>Chelicerata</taxon>
        <taxon>Merostomata</taxon>
        <taxon>Xiphosura</taxon>
        <taxon>Limulidae</taxon>
        <taxon>Limulus</taxon>
    </lineage>
</organism>
<feature type="compositionally biased region" description="Polar residues" evidence="1">
    <location>
        <begin position="384"/>
        <end position="405"/>
    </location>
</feature>
<feature type="region of interest" description="Disordered" evidence="1">
    <location>
        <begin position="353"/>
        <end position="405"/>
    </location>
</feature>
<gene>
    <name evidence="3" type="primary">LOC106463526</name>
</gene>
<evidence type="ECO:0000313" key="3">
    <source>
        <dbReference type="RefSeq" id="XP_022246757.1"/>
    </source>
</evidence>
<keyword evidence="2" id="KW-1185">Reference proteome</keyword>
<proteinExistence type="predicted"/>
<feature type="region of interest" description="Disordered" evidence="1">
    <location>
        <begin position="537"/>
        <end position="557"/>
    </location>
</feature>
<feature type="region of interest" description="Disordered" evidence="1">
    <location>
        <begin position="1"/>
        <end position="100"/>
    </location>
</feature>
<reference evidence="3" key="1">
    <citation type="submission" date="2025-08" db="UniProtKB">
        <authorList>
            <consortium name="RefSeq"/>
        </authorList>
    </citation>
    <scope>IDENTIFICATION</scope>
    <source>
        <tissue evidence="3">Muscle</tissue>
    </source>
</reference>
<accession>A0ABM1ST01</accession>
<name>A0ABM1ST01_LIMPO</name>
<dbReference type="GeneID" id="106463526"/>
<feature type="region of interest" description="Disordered" evidence="1">
    <location>
        <begin position="872"/>
        <end position="929"/>
    </location>
</feature>
<sequence>MGTCYSRKVSTESHYYPSLPMESVKSGIPPRSIRPSPYSRNVTESFGFGPNKRPLSGSKLPQSTKSNSALERSDGSIENLPISSNTSKSRPSKLQALGSSSVRCVGRNKISPTSASTGIPQRFKECNKSLSPTNANVLEPNLDAINSNLLKCDMKQSIITNDNLESTFTYNSKFDNIQSKDKEQVSEKSEQLTIKPISDKICSNSNTQNNYYKVEDNLNTSIDKEVEMKNLIKKSGLPTRISHKPSKLTSFISGLRKPQDQQDKEKLHVPLEKSQIEIPNHSIAKKEKHNDGLCVVTDSDERLYRVGDYKIERNQRFSSLSNSQLVDRDSGVGSAFSECGRLEDSDTLKDAERFSSFEGSPVSRKSREPSVSSDKIKLQDSSEDIQNGYSVPSRIPSSARQNKSQGNTLNFKYERKEEQLQQLNLTNKNDFSQTYGSVRGILTYRKIPPMKYSDETSKAAWKKAYDTKIQNTKRLQISSGYSNIPKTKYTIPKLDKGISKRIQVKDFTVTSEGKDSDDTQLAQVSRITKCSSPFQASATEDDHINTGSQVSQDTTDSTFEDQGCFSPTCDSDNRDFLIDDEIEDQPGLMAFENEKDFSGGLTSLQQSVTELTELQAANQSRCRDSSTFYFGDSLKSCSDIGSSCSSLASDDLILVEEGDEKLVSESTVVRRHHKRNVQSIEVDSSPINESSLKQQLGWRLRSISQPPPVSSHLPSSESDEGSIKLEAPTYKLICQDVNSLKTNLLHLKNMLHEAETLNPFEVSTSENVFYLNLVNNDLPSEYLLRNEDDKHSPEAQCSWDINSVSQENVDLRRLVILLQEQLEERDYLIRSLQQQLSECTFSKSKSENQLQGNTCNAATQTERVRSWMSNQNETGTCEDAAHPSSLVSFRKKLSPHDVRRSRDDQNRKEKKKSTGADKSRSAKPILPSS</sequence>
<evidence type="ECO:0000313" key="2">
    <source>
        <dbReference type="Proteomes" id="UP000694941"/>
    </source>
</evidence>
<feature type="compositionally biased region" description="Polar residues" evidence="1">
    <location>
        <begin position="59"/>
        <end position="70"/>
    </location>
</feature>
<feature type="compositionally biased region" description="Low complexity" evidence="1">
    <location>
        <begin position="28"/>
        <end position="37"/>
    </location>
</feature>